<evidence type="ECO:0000313" key="7">
    <source>
        <dbReference type="EMBL" id="SIS98890.1"/>
    </source>
</evidence>
<comment type="similarity">
    <text evidence="2 6">Belongs to the class-III pyridoxal-phosphate-dependent aminotransferase family.</text>
</comment>
<keyword evidence="3" id="KW-0032">Aminotransferase</keyword>
<sequence>MSSNSLRDADIRYVLHPYTNLAAHEAQGPFMAMRGEGIRVFDENGKDYIEGMAGLWCASLGFSEPRLKEAAMRQFDLLPFFHQFSHKSHEPGILLAQKLIEMAPVPMSHVFFANSGSEANDTVVKIVRYMNNALGRPQKKKIISRQRGYHGVTVAAASLTGLPLNHRNFDLPIEGIRHTSCPHYWRYGQEGESEQQFTDRMAAELEEMILAEGPDTVAAFIAEPIMGAGGVVVPPAGYFPKIQAVLKKYDILMVADEVICGFGRTGKAWGSQTFDIQPDILSCAKALSSAYLPISAVMVNERVYEAVKKGSAEIGAFGHGYTYSGHPIAAAVALETLAIYEERQIFDHVANVGPTMQAALRQLETHPLVGNARGIGLIGALELVADKDHKVPFDPALGVGAQVVARAQDEGLILRSMAGDIVAFSPPLIITESEIEEMMARFNRALSAVTASLAVPV</sequence>
<reference evidence="7 8" key="1">
    <citation type="submission" date="2017-01" db="EMBL/GenBank/DDBJ databases">
        <authorList>
            <person name="Mah S.A."/>
            <person name="Swanson W.J."/>
            <person name="Moy G.W."/>
            <person name="Vacquier V.D."/>
        </authorList>
    </citation>
    <scope>NUCLEOTIDE SEQUENCE [LARGE SCALE GENOMIC DNA]</scope>
    <source>
        <strain evidence="7 8">DSM 11589</strain>
    </source>
</reference>
<keyword evidence="4" id="KW-0808">Transferase</keyword>
<name>A0A1N7NKU5_9PROT</name>
<evidence type="ECO:0000256" key="2">
    <source>
        <dbReference type="ARBA" id="ARBA00008954"/>
    </source>
</evidence>
<dbReference type="PANTHER" id="PTHR42684:SF3">
    <property type="entry name" value="ADENOSYLMETHIONINE-8-AMINO-7-OXONONANOATE AMINOTRANSFERASE"/>
    <property type="match status" value="1"/>
</dbReference>
<dbReference type="CDD" id="cd00610">
    <property type="entry name" value="OAT_like"/>
    <property type="match status" value="1"/>
</dbReference>
<dbReference type="RefSeq" id="WP_076401113.1">
    <property type="nucleotide sequence ID" value="NZ_FTOA01000005.1"/>
</dbReference>
<evidence type="ECO:0000256" key="5">
    <source>
        <dbReference type="ARBA" id="ARBA00022898"/>
    </source>
</evidence>
<dbReference type="Proteomes" id="UP000185678">
    <property type="component" value="Unassembled WGS sequence"/>
</dbReference>
<dbReference type="FunFam" id="3.40.640.10:FF:000014">
    <property type="entry name" value="Adenosylmethionine-8-amino-7-oxononanoate aminotransferase, probable"/>
    <property type="match status" value="1"/>
</dbReference>
<dbReference type="PIRSF" id="PIRSF000521">
    <property type="entry name" value="Transaminase_4ab_Lys_Orn"/>
    <property type="match status" value="1"/>
</dbReference>
<dbReference type="InterPro" id="IPR015424">
    <property type="entry name" value="PyrdxlP-dep_Trfase"/>
</dbReference>
<dbReference type="GO" id="GO:0030170">
    <property type="term" value="F:pyridoxal phosphate binding"/>
    <property type="evidence" value="ECO:0007669"/>
    <property type="project" value="InterPro"/>
</dbReference>
<evidence type="ECO:0000256" key="1">
    <source>
        <dbReference type="ARBA" id="ARBA00001933"/>
    </source>
</evidence>
<dbReference type="InterPro" id="IPR005814">
    <property type="entry name" value="Aminotrans_3"/>
</dbReference>
<organism evidence="7 8">
    <name type="scientific">Insolitispirillum peregrinum</name>
    <dbReference type="NCBI Taxonomy" id="80876"/>
    <lineage>
        <taxon>Bacteria</taxon>
        <taxon>Pseudomonadati</taxon>
        <taxon>Pseudomonadota</taxon>
        <taxon>Alphaproteobacteria</taxon>
        <taxon>Rhodospirillales</taxon>
        <taxon>Novispirillaceae</taxon>
        <taxon>Insolitispirillum</taxon>
    </lineage>
</organism>
<gene>
    <name evidence="7" type="ORF">SAMN05421779_105193</name>
</gene>
<dbReference type="Gene3D" id="3.90.1150.10">
    <property type="entry name" value="Aspartate Aminotransferase, domain 1"/>
    <property type="match status" value="1"/>
</dbReference>
<dbReference type="AlphaFoldDB" id="A0A1N7NKU5"/>
<dbReference type="STRING" id="80876.SAMN05421779_105193"/>
<dbReference type="OrthoDB" id="9801834at2"/>
<protein>
    <submittedName>
        <fullName evidence="7">4-aminobutyrate---pyruvate transaminase</fullName>
    </submittedName>
</protein>
<proteinExistence type="inferred from homology"/>
<dbReference type="InterPro" id="IPR049704">
    <property type="entry name" value="Aminotrans_3_PPA_site"/>
</dbReference>
<dbReference type="GO" id="GO:0004015">
    <property type="term" value="F:adenosylmethionine-8-amino-7-oxononanoate transaminase activity"/>
    <property type="evidence" value="ECO:0007669"/>
    <property type="project" value="TreeGrafter"/>
</dbReference>
<dbReference type="PANTHER" id="PTHR42684">
    <property type="entry name" value="ADENOSYLMETHIONINE-8-AMINO-7-OXONONANOATE AMINOTRANSFERASE"/>
    <property type="match status" value="1"/>
</dbReference>
<keyword evidence="7" id="KW-0670">Pyruvate</keyword>
<comment type="cofactor">
    <cofactor evidence="1">
        <name>pyridoxal 5'-phosphate</name>
        <dbReference type="ChEBI" id="CHEBI:597326"/>
    </cofactor>
</comment>
<dbReference type="SUPFAM" id="SSF53383">
    <property type="entry name" value="PLP-dependent transferases"/>
    <property type="match status" value="1"/>
</dbReference>
<dbReference type="NCBIfam" id="NF005682">
    <property type="entry name" value="PRK07480.1"/>
    <property type="match status" value="1"/>
</dbReference>
<accession>A0A1N7NKU5</accession>
<dbReference type="GO" id="GO:0009102">
    <property type="term" value="P:biotin biosynthetic process"/>
    <property type="evidence" value="ECO:0007669"/>
    <property type="project" value="TreeGrafter"/>
</dbReference>
<dbReference type="NCBIfam" id="NF004767">
    <property type="entry name" value="PRK06105.1"/>
    <property type="match status" value="1"/>
</dbReference>
<dbReference type="GO" id="GO:0009448">
    <property type="term" value="P:gamma-aminobutyric acid metabolic process"/>
    <property type="evidence" value="ECO:0007669"/>
    <property type="project" value="TreeGrafter"/>
</dbReference>
<dbReference type="Pfam" id="PF00202">
    <property type="entry name" value="Aminotran_3"/>
    <property type="match status" value="1"/>
</dbReference>
<evidence type="ECO:0000256" key="4">
    <source>
        <dbReference type="ARBA" id="ARBA00022679"/>
    </source>
</evidence>
<dbReference type="InterPro" id="IPR015421">
    <property type="entry name" value="PyrdxlP-dep_Trfase_major"/>
</dbReference>
<keyword evidence="8" id="KW-1185">Reference proteome</keyword>
<evidence type="ECO:0000256" key="6">
    <source>
        <dbReference type="RuleBase" id="RU003560"/>
    </source>
</evidence>
<dbReference type="PROSITE" id="PS00600">
    <property type="entry name" value="AA_TRANSFER_CLASS_3"/>
    <property type="match status" value="1"/>
</dbReference>
<keyword evidence="5 6" id="KW-0663">Pyridoxal phosphate</keyword>
<dbReference type="Gene3D" id="3.40.640.10">
    <property type="entry name" value="Type I PLP-dependent aspartate aminotransferase-like (Major domain)"/>
    <property type="match status" value="1"/>
</dbReference>
<evidence type="ECO:0000313" key="8">
    <source>
        <dbReference type="Proteomes" id="UP000185678"/>
    </source>
</evidence>
<dbReference type="InterPro" id="IPR015422">
    <property type="entry name" value="PyrdxlP-dep_Trfase_small"/>
</dbReference>
<dbReference type="EMBL" id="FTOA01000005">
    <property type="protein sequence ID" value="SIS98890.1"/>
    <property type="molecule type" value="Genomic_DNA"/>
</dbReference>
<evidence type="ECO:0000256" key="3">
    <source>
        <dbReference type="ARBA" id="ARBA00022576"/>
    </source>
</evidence>